<dbReference type="Gene3D" id="1.50.10.100">
    <property type="entry name" value="Chondroitin AC/alginate lyase"/>
    <property type="match status" value="1"/>
</dbReference>
<dbReference type="PROSITE" id="PS51257">
    <property type="entry name" value="PROKAR_LIPOPROTEIN"/>
    <property type="match status" value="1"/>
</dbReference>
<dbReference type="OMA" id="LWNGNNW"/>
<accession>A0A152A1E4</accession>
<dbReference type="EMBL" id="LODT01000018">
    <property type="protein sequence ID" value="KYR00019.1"/>
    <property type="molecule type" value="Genomic_DNA"/>
</dbReference>
<dbReference type="AlphaFoldDB" id="A0A152A1E4"/>
<comment type="caution">
    <text evidence="1">The sequence shown here is derived from an EMBL/GenBank/DDBJ whole genome shotgun (WGS) entry which is preliminary data.</text>
</comment>
<sequence length="1026" mass="114104">MKSIIIIYIFLFIGCYICCIPTTTNWNSISPNILTSFASDLPVPPSSVLPINVSGIEENPFSIWTLGVGNVPSNNCMLPTPSGYTFPQYGVEYGSNADAGTCRTTVDGSQIVLGNKRAFGNSIPISADPSWAMFRFPLPDRSKFGDPQKITITFDGRGGETYGITTKGGNPCQSGPSPACNIRIEGTWDRAVVPGFYVLLGTPGIGGWEILGPYNDNVWPKLEIALTDDFKGQNIQEIDVVIFAFNQYPYVAECPGNLNNCYMYVHKHLRINTVQLTNGLVFQYSKTPSVYHPRIWGNNQEFWTQRIEPYWNLACDNLAPGGYSLQNIRKVWENILFDGSLCDNTRKTPMTSNLIWKKYLDSAVTWGNDRAKTGKNAMFLVRFLKSCLSLGRSDCVYTQAELDAFIPKVIDQEFKYFSNWGNWYDDATYKIDLGSAAPTEFWSLFYDTFYDHMNVSVRTTIESKIDAQMANYRNVFAQRAWTLWNGNNWTPWISSGFVFASLSRWYENTSLSQGMMTDLLSVMYRSRYLITNDGTFIEGLANYASMAMDKTMVVESAIYQTLGIHLQSPNWAFFEESYKWINDFVFVDGHTIDFGDSHIAPYSSITPLFSMYVRDMIGYGGGSPVVDPCQVNKFWANHYLQGGLETGFEMYSIFAKNWTALTSACTSYQDISRVYPYGGSGFFARKTLNSPSVAINSRNKLADYTGIAIQAKSSMYPHAELDFGGVIWAAFGSRILVDLSYGTISKENKADQLDNGPAGTNTVVIEEAWNSTFPGIINYSQFYNIKGTISLNSKTSDGVTYPFTFSDGSALYGRGLTTGWLNRYYRYVIPIPSDNGAYVILDTLTKHPSRSSVSPSEYFYSSNSNVSPLPSCGLWIRHSVMSLISGEVNIAPLCNTLSGQSTTVNGRITGASILGSTSFVYDGAITYSSVSDTNAAYRSRYVTSTPITQPEARAFLLLASQTSTFTTHSVTKYTQGPCTGNVACFEVILGTRSWRIELIKDSDIDGYSFSCIKEKSVSGYSTTSCQ</sequence>
<evidence type="ECO:0000313" key="1">
    <source>
        <dbReference type="EMBL" id="KYR00019.1"/>
    </source>
</evidence>
<gene>
    <name evidence="1" type="ORF">DLAC_03516</name>
</gene>
<proteinExistence type="predicted"/>
<evidence type="ECO:0000313" key="2">
    <source>
        <dbReference type="Proteomes" id="UP000076078"/>
    </source>
</evidence>
<dbReference type="Proteomes" id="UP000076078">
    <property type="component" value="Unassembled WGS sequence"/>
</dbReference>
<dbReference type="InParanoid" id="A0A152A1E4"/>
<keyword evidence="2" id="KW-1185">Reference proteome</keyword>
<name>A0A152A1E4_TIELA</name>
<organism evidence="1 2">
    <name type="scientific">Tieghemostelium lacteum</name>
    <name type="common">Slime mold</name>
    <name type="synonym">Dictyostelium lacteum</name>
    <dbReference type="NCBI Taxonomy" id="361077"/>
    <lineage>
        <taxon>Eukaryota</taxon>
        <taxon>Amoebozoa</taxon>
        <taxon>Evosea</taxon>
        <taxon>Eumycetozoa</taxon>
        <taxon>Dictyostelia</taxon>
        <taxon>Dictyosteliales</taxon>
        <taxon>Raperosteliaceae</taxon>
        <taxon>Tieghemostelium</taxon>
    </lineage>
</organism>
<dbReference type="InterPro" id="IPR008929">
    <property type="entry name" value="Chondroitin_lyas"/>
</dbReference>
<reference evidence="1 2" key="1">
    <citation type="submission" date="2015-12" db="EMBL/GenBank/DDBJ databases">
        <title>Dictyostelia acquired genes for synthesis and detection of signals that induce cell-type specialization by lateral gene transfer from prokaryotes.</title>
        <authorList>
            <person name="Gloeckner G."/>
            <person name="Schaap P."/>
        </authorList>
    </citation>
    <scope>NUCLEOTIDE SEQUENCE [LARGE SCALE GENOMIC DNA]</scope>
    <source>
        <strain evidence="1 2">TK</strain>
    </source>
</reference>
<dbReference type="OrthoDB" id="19037at2759"/>
<protein>
    <submittedName>
        <fullName evidence="1">Uncharacterized protein</fullName>
    </submittedName>
</protein>